<dbReference type="Proteomes" id="UP000198661">
    <property type="component" value="Unassembled WGS sequence"/>
</dbReference>
<organism evidence="4 5">
    <name type="scientific">Planifilum fulgidum</name>
    <dbReference type="NCBI Taxonomy" id="201973"/>
    <lineage>
        <taxon>Bacteria</taxon>
        <taxon>Bacillati</taxon>
        <taxon>Bacillota</taxon>
        <taxon>Bacilli</taxon>
        <taxon>Bacillales</taxon>
        <taxon>Thermoactinomycetaceae</taxon>
        <taxon>Planifilum</taxon>
    </lineage>
</organism>
<evidence type="ECO:0000256" key="3">
    <source>
        <dbReference type="ARBA" id="ARBA00022969"/>
    </source>
</evidence>
<reference evidence="4 5" key="1">
    <citation type="submission" date="2016-10" db="EMBL/GenBank/DDBJ databases">
        <authorList>
            <person name="de Groot N.N."/>
        </authorList>
    </citation>
    <scope>NUCLEOTIDE SEQUENCE [LARGE SCALE GENOMIC DNA]</scope>
    <source>
        <strain evidence="4 5">DSM 44945</strain>
    </source>
</reference>
<gene>
    <name evidence="4" type="ORF">SAMN04488025_10613</name>
</gene>
<evidence type="ECO:0000313" key="5">
    <source>
        <dbReference type="Proteomes" id="UP000198661"/>
    </source>
</evidence>
<dbReference type="Pfam" id="PF08141">
    <property type="entry name" value="SspH"/>
    <property type="match status" value="1"/>
</dbReference>
<keyword evidence="5" id="KW-1185">Reference proteome</keyword>
<dbReference type="GO" id="GO:0030435">
    <property type="term" value="P:sporulation resulting in formation of a cellular spore"/>
    <property type="evidence" value="ECO:0007669"/>
    <property type="project" value="UniProtKB-KW"/>
</dbReference>
<dbReference type="OrthoDB" id="2721675at2"/>
<dbReference type="GO" id="GO:0030436">
    <property type="term" value="P:asexual sporulation"/>
    <property type="evidence" value="ECO:0007669"/>
    <property type="project" value="InterPro"/>
</dbReference>
<evidence type="ECO:0000313" key="4">
    <source>
        <dbReference type="EMBL" id="SFF82278.1"/>
    </source>
</evidence>
<dbReference type="NCBIfam" id="TIGR02861">
    <property type="entry name" value="SASP_H"/>
    <property type="match status" value="1"/>
</dbReference>
<evidence type="ECO:0000256" key="2">
    <source>
        <dbReference type="ARBA" id="ARBA00006573"/>
    </source>
</evidence>
<evidence type="ECO:0000256" key="1">
    <source>
        <dbReference type="ARBA" id="ARBA00004288"/>
    </source>
</evidence>
<dbReference type="InterPro" id="IPR012610">
    <property type="entry name" value="SASP_SspH"/>
</dbReference>
<dbReference type="AlphaFoldDB" id="A0A1I2LUL6"/>
<accession>A0A1I2LUL6</accession>
<comment type="similarity">
    <text evidence="2">Belongs to the SspH family.</text>
</comment>
<keyword evidence="3" id="KW-0749">Sporulation</keyword>
<comment type="subcellular location">
    <subcellularLocation>
        <location evidence="1">Spore core</location>
    </subcellularLocation>
</comment>
<proteinExistence type="inferred from homology"/>
<sequence length="59" mass="6882">MDIRRAKQILDSTKEVEVHYQGKPVWIQNVDESSQTARIYPLDNPDNEMTVSVHQLEEV</sequence>
<name>A0A1I2LUL6_9BACL</name>
<protein>
    <submittedName>
        <fullName evidence="4">Small acid-soluble spore protein H (Minor)</fullName>
    </submittedName>
</protein>
<dbReference type="RefSeq" id="WP_092036408.1">
    <property type="nucleotide sequence ID" value="NZ_FOOK01000006.1"/>
</dbReference>
<dbReference type="HAMAP" id="MF_00667">
    <property type="entry name" value="SspH"/>
    <property type="match status" value="1"/>
</dbReference>
<dbReference type="EMBL" id="FOOK01000006">
    <property type="protein sequence ID" value="SFF82278.1"/>
    <property type="molecule type" value="Genomic_DNA"/>
</dbReference>
<dbReference type="GO" id="GO:0042601">
    <property type="term" value="C:endospore-forming forespore"/>
    <property type="evidence" value="ECO:0007669"/>
    <property type="project" value="InterPro"/>
</dbReference>
<dbReference type="STRING" id="201973.SAMN04488025_10613"/>